<dbReference type="Proteomes" id="UP000001036">
    <property type="component" value="Chromosome"/>
</dbReference>
<keyword evidence="2" id="KW-0472">Membrane</keyword>
<accession>B3PBH6</accession>
<dbReference type="InterPro" id="IPR021834">
    <property type="entry name" value="DUF3426"/>
</dbReference>
<feature type="compositionally biased region" description="Low complexity" evidence="1">
    <location>
        <begin position="83"/>
        <end position="118"/>
    </location>
</feature>
<dbReference type="RefSeq" id="WP_012488337.1">
    <property type="nucleotide sequence ID" value="NC_010995.1"/>
</dbReference>
<evidence type="ECO:0000259" key="3">
    <source>
        <dbReference type="Pfam" id="PF13719"/>
    </source>
</evidence>
<feature type="transmembrane region" description="Helical" evidence="2">
    <location>
        <begin position="358"/>
        <end position="379"/>
    </location>
</feature>
<feature type="compositionally biased region" description="Acidic residues" evidence="1">
    <location>
        <begin position="132"/>
        <end position="143"/>
    </location>
</feature>
<dbReference type="EMBL" id="CP000934">
    <property type="protein sequence ID" value="ACE83922.1"/>
    <property type="molecule type" value="Genomic_DNA"/>
</dbReference>
<organism evidence="4 5">
    <name type="scientific">Cellvibrio japonicus (strain Ueda107)</name>
    <name type="common">Pseudomonas fluorescens subsp. cellulosa</name>
    <dbReference type="NCBI Taxonomy" id="498211"/>
    <lineage>
        <taxon>Bacteria</taxon>
        <taxon>Pseudomonadati</taxon>
        <taxon>Pseudomonadota</taxon>
        <taxon>Gammaproteobacteria</taxon>
        <taxon>Cellvibrionales</taxon>
        <taxon>Cellvibrionaceae</taxon>
        <taxon>Cellvibrio</taxon>
    </lineage>
</organism>
<feature type="transmembrane region" description="Helical" evidence="2">
    <location>
        <begin position="391"/>
        <end position="407"/>
    </location>
</feature>
<feature type="region of interest" description="Disordered" evidence="1">
    <location>
        <begin position="53"/>
        <end position="151"/>
    </location>
</feature>
<dbReference type="STRING" id="498211.CJA_2743"/>
<evidence type="ECO:0000256" key="1">
    <source>
        <dbReference type="SAM" id="MobiDB-lite"/>
    </source>
</evidence>
<keyword evidence="5" id="KW-1185">Reference proteome</keyword>
<gene>
    <name evidence="4" type="ordered locus">CJA_2743</name>
</gene>
<dbReference type="InterPro" id="IPR011723">
    <property type="entry name" value="Znf/thioredoxin_put"/>
</dbReference>
<protein>
    <submittedName>
        <fullName evidence="4">MJ0042 family finger-like domain protein</fullName>
    </submittedName>
</protein>
<name>B3PBH6_CELJU</name>
<keyword evidence="2" id="KW-1133">Transmembrane helix</keyword>
<dbReference type="HOGENOM" id="CLU_036053_2_0_6"/>
<dbReference type="Pfam" id="PF11906">
    <property type="entry name" value="DUF3426"/>
    <property type="match status" value="1"/>
</dbReference>
<reference evidence="4 5" key="1">
    <citation type="journal article" date="2008" name="J. Bacteriol.">
        <title>Insights into plant cell wall degradation from the genome sequence of the soil bacterium Cellvibrio japonicus.</title>
        <authorList>
            <person name="Deboy R.T."/>
            <person name="Mongodin E.F."/>
            <person name="Fouts D.E."/>
            <person name="Tailford L.E."/>
            <person name="Khouri H."/>
            <person name="Emerson J.B."/>
            <person name="Mohamoud Y."/>
            <person name="Watkins K."/>
            <person name="Henrissat B."/>
            <person name="Gilbert H.J."/>
            <person name="Nelson K.E."/>
        </authorList>
    </citation>
    <scope>NUCLEOTIDE SEQUENCE [LARGE SCALE GENOMIC DNA]</scope>
    <source>
        <strain evidence="4 5">Ueda107</strain>
    </source>
</reference>
<dbReference type="Pfam" id="PF13719">
    <property type="entry name" value="Zn_ribbon_5"/>
    <property type="match status" value="1"/>
</dbReference>
<feature type="compositionally biased region" description="Low complexity" evidence="1">
    <location>
        <begin position="58"/>
        <end position="67"/>
    </location>
</feature>
<proteinExistence type="predicted"/>
<sequence>MTTASATMVTRCPKCGTAFRITNTQLQSAKGAVRCGSCLHVFKAQDYLVKTGKPATPPASSTSASQPAPKPVRAPDNAPGKQPAPAAAIPSPATRTASPARAVTKPASAAPESKPAAKQVNQPLIRKPSPDSVDDILISDDMDERSSNAKSYEFDSFMDIELKPPTSLSLFDRSLREEKEEIKDTADESWAEQLIDEEEEHEQLVKVVPRNPGDTKPEQREEDEVAAAEAFFQEADKTPSDTRNKGLVFSLISDSHEATPAASTPPARAEDDELPISDELARYPNAGEKPAAHTLESAIDHSLFETPDEQSSEARRQVKTDPKIRAYDGSRAALLMNIMPAPIEFTAKRMRRWYQSKLWPTLSVLALITLVIQIGWLKFDYFSRVEPYRTAYLYLCPVIGCTLPTLVDTQQIRAFNLVVRAHPEIQNALLVDAIILNKAPFEQPFPDLVLAFTDINEKPVASRRFTPSEYLGGELAGRDLMPPEQPVHLTLDLVDPGPDAVNYHAYIP</sequence>
<dbReference type="NCBIfam" id="TIGR02098">
    <property type="entry name" value="MJ0042_CXXC"/>
    <property type="match status" value="1"/>
</dbReference>
<dbReference type="AlphaFoldDB" id="B3PBH6"/>
<evidence type="ECO:0000256" key="2">
    <source>
        <dbReference type="SAM" id="Phobius"/>
    </source>
</evidence>
<dbReference type="OrthoDB" id="5294582at2"/>
<evidence type="ECO:0000313" key="5">
    <source>
        <dbReference type="Proteomes" id="UP000001036"/>
    </source>
</evidence>
<feature type="region of interest" description="Disordered" evidence="1">
    <location>
        <begin position="200"/>
        <end position="224"/>
    </location>
</feature>
<dbReference type="KEGG" id="cja:CJA_2743"/>
<feature type="domain" description="Zinc finger/thioredoxin putative" evidence="3">
    <location>
        <begin position="8"/>
        <end position="44"/>
    </location>
</feature>
<keyword evidence="2" id="KW-0812">Transmembrane</keyword>
<dbReference type="eggNOG" id="COG1273">
    <property type="taxonomic scope" value="Bacteria"/>
</dbReference>
<evidence type="ECO:0000313" key="4">
    <source>
        <dbReference type="EMBL" id="ACE83922.1"/>
    </source>
</evidence>